<comment type="caution">
    <text evidence="1">The sequence shown here is derived from an EMBL/GenBank/DDBJ whole genome shotgun (WGS) entry which is preliminary data.</text>
</comment>
<keyword evidence="2" id="KW-1185">Reference proteome</keyword>
<dbReference type="Proteomes" id="UP001597448">
    <property type="component" value="Unassembled WGS sequence"/>
</dbReference>
<accession>A0ABW5FF30</accession>
<organism evidence="1 2">
    <name type="scientific">Paenibacillus rhizoplanae</name>
    <dbReference type="NCBI Taxonomy" id="1917181"/>
    <lineage>
        <taxon>Bacteria</taxon>
        <taxon>Bacillati</taxon>
        <taxon>Bacillota</taxon>
        <taxon>Bacilli</taxon>
        <taxon>Bacillales</taxon>
        <taxon>Paenibacillaceae</taxon>
        <taxon>Paenibacillus</taxon>
    </lineage>
</organism>
<gene>
    <name evidence="1" type="ORF">ACFSX3_21850</name>
</gene>
<reference evidence="2" key="1">
    <citation type="journal article" date="2019" name="Int. J. Syst. Evol. Microbiol.">
        <title>The Global Catalogue of Microorganisms (GCM) 10K type strain sequencing project: providing services to taxonomists for standard genome sequencing and annotation.</title>
        <authorList>
            <consortium name="The Broad Institute Genomics Platform"/>
            <consortium name="The Broad Institute Genome Sequencing Center for Infectious Disease"/>
            <person name="Wu L."/>
            <person name="Ma J."/>
        </authorList>
    </citation>
    <scope>NUCLEOTIDE SEQUENCE [LARGE SCALE GENOMIC DNA]</scope>
    <source>
        <strain evidence="2">CCM 8725</strain>
    </source>
</reference>
<evidence type="ECO:0000313" key="2">
    <source>
        <dbReference type="Proteomes" id="UP001597448"/>
    </source>
</evidence>
<evidence type="ECO:0000313" key="1">
    <source>
        <dbReference type="EMBL" id="MFD2412541.1"/>
    </source>
</evidence>
<protein>
    <submittedName>
        <fullName evidence="1">Uncharacterized protein</fullName>
    </submittedName>
</protein>
<proteinExistence type="predicted"/>
<name>A0ABW5FF30_9BACL</name>
<dbReference type="RefSeq" id="WP_209993238.1">
    <property type="nucleotide sequence ID" value="NZ_JBHSVQ010000001.1"/>
</dbReference>
<dbReference type="EMBL" id="JBHUKY010000035">
    <property type="protein sequence ID" value="MFD2412541.1"/>
    <property type="molecule type" value="Genomic_DNA"/>
</dbReference>
<sequence>MKIQNKISIMARGRNGLMSGQVYVEYRRLGFFAVQTEDNYFSIIEVQSNLPSLGNKLIGELNSLGEKSLYNETTKEELKVSIKSTQLTLVEAKSYIKNAVRGV</sequence>